<dbReference type="Proteomes" id="UP000290567">
    <property type="component" value="Unassembled WGS sequence"/>
</dbReference>
<keyword evidence="2" id="KW-1185">Reference proteome</keyword>
<accession>A0A4V0WP97</accession>
<dbReference type="RefSeq" id="WP_146621573.1">
    <property type="nucleotide sequence ID" value="NZ_BJCC01000008.1"/>
</dbReference>
<evidence type="ECO:0008006" key="3">
    <source>
        <dbReference type="Google" id="ProtNLM"/>
    </source>
</evidence>
<gene>
    <name evidence="1" type="ORF">NRIC_09900</name>
</gene>
<evidence type="ECO:0000313" key="1">
    <source>
        <dbReference type="EMBL" id="GCF93099.1"/>
    </source>
</evidence>
<evidence type="ECO:0000313" key="2">
    <source>
        <dbReference type="Proteomes" id="UP000290567"/>
    </source>
</evidence>
<protein>
    <recommendedName>
        <fullName evidence="3">DUF3788 domain-containing protein</fullName>
    </recommendedName>
</protein>
<sequence length="141" mass="16196">MTTSFFKKKEIQPDEAALKQALGKSYTLWQEAFEHTQKVCSPDKVTGEWKFYSKKAGWSYTIKCKKRTLFYLIPMDGFIRNTFVLGKKAVAAAQTSDLPEEIIERILSSTAYMEGRSCYLELRTAKDLNLLKQLLAIKMAH</sequence>
<organism evidence="1 2">
    <name type="scientific">Enterococcus florum</name>
    <dbReference type="NCBI Taxonomy" id="2480627"/>
    <lineage>
        <taxon>Bacteria</taxon>
        <taxon>Bacillati</taxon>
        <taxon>Bacillota</taxon>
        <taxon>Bacilli</taxon>
        <taxon>Lactobacillales</taxon>
        <taxon>Enterococcaceae</taxon>
        <taxon>Enterococcus</taxon>
    </lineage>
</organism>
<dbReference type="OrthoDB" id="1121290at2"/>
<proteinExistence type="predicted"/>
<dbReference type="EMBL" id="BJCC01000008">
    <property type="protein sequence ID" value="GCF93099.1"/>
    <property type="molecule type" value="Genomic_DNA"/>
</dbReference>
<comment type="caution">
    <text evidence="1">The sequence shown here is derived from an EMBL/GenBank/DDBJ whole genome shotgun (WGS) entry which is preliminary data.</text>
</comment>
<name>A0A4V0WP97_9ENTE</name>
<dbReference type="InterPro" id="IPR024265">
    <property type="entry name" value="DUF3788"/>
</dbReference>
<dbReference type="AlphaFoldDB" id="A0A4V0WP97"/>
<dbReference type="Pfam" id="PF12663">
    <property type="entry name" value="DUF3788"/>
    <property type="match status" value="1"/>
</dbReference>
<reference evidence="2" key="1">
    <citation type="submission" date="2019-02" db="EMBL/GenBank/DDBJ databases">
        <title>Draft genome sequence of Enterococcus sp. Gos25-1.</title>
        <authorList>
            <person name="Tanaka N."/>
            <person name="Shiwa Y."/>
            <person name="Fujita N."/>
        </authorList>
    </citation>
    <scope>NUCLEOTIDE SEQUENCE [LARGE SCALE GENOMIC DNA]</scope>
    <source>
        <strain evidence="2">Gos25-1</strain>
    </source>
</reference>